<protein>
    <submittedName>
        <fullName evidence="2">Uncharacterized protein</fullName>
    </submittedName>
</protein>
<feature type="region of interest" description="Disordered" evidence="1">
    <location>
        <begin position="259"/>
        <end position="281"/>
    </location>
</feature>
<proteinExistence type="predicted"/>
<dbReference type="Proteomes" id="UP001154282">
    <property type="component" value="Unassembled WGS sequence"/>
</dbReference>
<sequence>MAPFDFKSNKHFVASSDGATLQVYELTKPTLTHPSSIRKTHWREVANINTSLDDDDDMAEQTKKYDGLAFYDGHGRIEGREAVTKLAQHLKLLSLMVSPGGHCFQDVNEMGEYVEFGAHYLRLNDLFSWPHHGVGLAATTGWGRSELRYHDPRHGQRSKRTVGGNMVSMEMYEELRRALKKNDEELRNLKEEKNDTTGLQVLLRREKEEELQKLRLEKDKEIENLRREKDKEVEKIINKDKVETLQKLNEKNEELRKLRKEKEDEAAKSKRMGDELQKLKKEKVVEASENLSKYSDNEVEEMKKEKDDELQKLRDQLRSSKAELTSVKQALGELLELI</sequence>
<dbReference type="EMBL" id="CAMGYJ010000004">
    <property type="protein sequence ID" value="CAI0407381.1"/>
    <property type="molecule type" value="Genomic_DNA"/>
</dbReference>
<reference evidence="2" key="1">
    <citation type="submission" date="2022-08" db="EMBL/GenBank/DDBJ databases">
        <authorList>
            <person name="Gutierrez-Valencia J."/>
        </authorList>
    </citation>
    <scope>NUCLEOTIDE SEQUENCE</scope>
</reference>
<organism evidence="2 3">
    <name type="scientific">Linum tenue</name>
    <dbReference type="NCBI Taxonomy" id="586396"/>
    <lineage>
        <taxon>Eukaryota</taxon>
        <taxon>Viridiplantae</taxon>
        <taxon>Streptophyta</taxon>
        <taxon>Embryophyta</taxon>
        <taxon>Tracheophyta</taxon>
        <taxon>Spermatophyta</taxon>
        <taxon>Magnoliopsida</taxon>
        <taxon>eudicotyledons</taxon>
        <taxon>Gunneridae</taxon>
        <taxon>Pentapetalae</taxon>
        <taxon>rosids</taxon>
        <taxon>fabids</taxon>
        <taxon>Malpighiales</taxon>
        <taxon>Linaceae</taxon>
        <taxon>Linum</taxon>
    </lineage>
</organism>
<evidence type="ECO:0000256" key="1">
    <source>
        <dbReference type="SAM" id="MobiDB-lite"/>
    </source>
</evidence>
<evidence type="ECO:0000313" key="2">
    <source>
        <dbReference type="EMBL" id="CAI0407381.1"/>
    </source>
</evidence>
<keyword evidence="3" id="KW-1185">Reference proteome</keyword>
<feature type="region of interest" description="Disordered" evidence="1">
    <location>
        <begin position="291"/>
        <end position="310"/>
    </location>
</feature>
<accession>A0AAV0JFM1</accession>
<comment type="caution">
    <text evidence="2">The sequence shown here is derived from an EMBL/GenBank/DDBJ whole genome shotgun (WGS) entry which is preliminary data.</text>
</comment>
<feature type="compositionally biased region" description="Basic and acidic residues" evidence="1">
    <location>
        <begin position="300"/>
        <end position="310"/>
    </location>
</feature>
<name>A0AAV0JFM1_9ROSI</name>
<dbReference type="AlphaFoldDB" id="A0AAV0JFM1"/>
<evidence type="ECO:0000313" key="3">
    <source>
        <dbReference type="Proteomes" id="UP001154282"/>
    </source>
</evidence>
<gene>
    <name evidence="2" type="ORF">LITE_LOCUS13545</name>
</gene>